<gene>
    <name evidence="2" type="ORF">H8S45_14360</name>
</gene>
<dbReference type="AlphaFoldDB" id="A0A923LZ63"/>
<keyword evidence="3" id="KW-1185">Reference proteome</keyword>
<name>A0A923LZ63_9FIRM</name>
<feature type="transmembrane region" description="Helical" evidence="1">
    <location>
        <begin position="7"/>
        <end position="29"/>
    </location>
</feature>
<keyword evidence="1" id="KW-1133">Transmembrane helix</keyword>
<keyword evidence="1" id="KW-0812">Transmembrane</keyword>
<evidence type="ECO:0000313" key="2">
    <source>
        <dbReference type="EMBL" id="MBC5726634.1"/>
    </source>
</evidence>
<accession>A0A923LZ63</accession>
<dbReference type="Proteomes" id="UP000606499">
    <property type="component" value="Unassembled WGS sequence"/>
</dbReference>
<evidence type="ECO:0000256" key="1">
    <source>
        <dbReference type="SAM" id="Phobius"/>
    </source>
</evidence>
<protein>
    <submittedName>
        <fullName evidence="2">Uncharacterized protein</fullName>
    </submittedName>
</protein>
<reference evidence="2" key="1">
    <citation type="submission" date="2020-08" db="EMBL/GenBank/DDBJ databases">
        <title>Genome public.</title>
        <authorList>
            <person name="Liu C."/>
            <person name="Sun Q."/>
        </authorList>
    </citation>
    <scope>NUCLEOTIDE SEQUENCE</scope>
    <source>
        <strain evidence="2">NSJ-28</strain>
    </source>
</reference>
<comment type="caution">
    <text evidence="2">The sequence shown here is derived from an EMBL/GenBank/DDBJ whole genome shotgun (WGS) entry which is preliminary data.</text>
</comment>
<sequence>MHEIGEMLTCIGVFCSIWYLMLFGAALTIAEFWPEEKKEVYMQSVKLLISVVVLGVGHAMCG</sequence>
<feature type="transmembrane region" description="Helical" evidence="1">
    <location>
        <begin position="41"/>
        <end position="61"/>
    </location>
</feature>
<keyword evidence="1" id="KW-0472">Membrane</keyword>
<proteinExistence type="predicted"/>
<dbReference type="EMBL" id="JACOPL010000021">
    <property type="protein sequence ID" value="MBC5726634.1"/>
    <property type="molecule type" value="Genomic_DNA"/>
</dbReference>
<evidence type="ECO:0000313" key="3">
    <source>
        <dbReference type="Proteomes" id="UP000606499"/>
    </source>
</evidence>
<dbReference type="RefSeq" id="WP_054328563.1">
    <property type="nucleotide sequence ID" value="NZ_JACOPL010000021.1"/>
</dbReference>
<organism evidence="2 3">
    <name type="scientific">Agathobaculum faecis</name>
    <dbReference type="NCBI Taxonomy" id="2763013"/>
    <lineage>
        <taxon>Bacteria</taxon>
        <taxon>Bacillati</taxon>
        <taxon>Bacillota</taxon>
        <taxon>Clostridia</taxon>
        <taxon>Eubacteriales</taxon>
        <taxon>Butyricicoccaceae</taxon>
        <taxon>Agathobaculum</taxon>
    </lineage>
</organism>